<keyword evidence="1" id="KW-1133">Transmembrane helix</keyword>
<name>A0A915I4E0_ROMCU</name>
<reference evidence="3" key="1">
    <citation type="submission" date="2022-11" db="UniProtKB">
        <authorList>
            <consortium name="WormBaseParasite"/>
        </authorList>
    </citation>
    <scope>IDENTIFICATION</scope>
</reference>
<evidence type="ECO:0000313" key="2">
    <source>
        <dbReference type="Proteomes" id="UP000887565"/>
    </source>
</evidence>
<proteinExistence type="predicted"/>
<dbReference type="WBParaSite" id="nRc.2.0.1.t09002-RA">
    <property type="protein sequence ID" value="nRc.2.0.1.t09002-RA"/>
    <property type="gene ID" value="nRc.2.0.1.g09002"/>
</dbReference>
<keyword evidence="1" id="KW-0472">Membrane</keyword>
<sequence length="68" mass="7739">MLKFPGVLRFFSNHYSSCLQPDVLAYTALKAFYPILLFLVFGSYGFIPGVYRAPSLYPHDSLEAMEID</sequence>
<protein>
    <submittedName>
        <fullName evidence="3">Uncharacterized protein</fullName>
    </submittedName>
</protein>
<dbReference type="Proteomes" id="UP000887565">
    <property type="component" value="Unplaced"/>
</dbReference>
<evidence type="ECO:0000256" key="1">
    <source>
        <dbReference type="SAM" id="Phobius"/>
    </source>
</evidence>
<keyword evidence="2" id="KW-1185">Reference proteome</keyword>
<evidence type="ECO:0000313" key="3">
    <source>
        <dbReference type="WBParaSite" id="nRc.2.0.1.t09002-RA"/>
    </source>
</evidence>
<dbReference type="AlphaFoldDB" id="A0A915I4E0"/>
<accession>A0A915I4E0</accession>
<keyword evidence="1" id="KW-0812">Transmembrane</keyword>
<organism evidence="2 3">
    <name type="scientific">Romanomermis culicivorax</name>
    <name type="common">Nematode worm</name>
    <dbReference type="NCBI Taxonomy" id="13658"/>
    <lineage>
        <taxon>Eukaryota</taxon>
        <taxon>Metazoa</taxon>
        <taxon>Ecdysozoa</taxon>
        <taxon>Nematoda</taxon>
        <taxon>Enoplea</taxon>
        <taxon>Dorylaimia</taxon>
        <taxon>Mermithida</taxon>
        <taxon>Mermithoidea</taxon>
        <taxon>Mermithidae</taxon>
        <taxon>Romanomermis</taxon>
    </lineage>
</organism>
<feature type="transmembrane region" description="Helical" evidence="1">
    <location>
        <begin position="31"/>
        <end position="51"/>
    </location>
</feature>